<evidence type="ECO:0008006" key="3">
    <source>
        <dbReference type="Google" id="ProtNLM"/>
    </source>
</evidence>
<keyword evidence="2" id="KW-1185">Reference proteome</keyword>
<evidence type="ECO:0000313" key="2">
    <source>
        <dbReference type="Proteomes" id="UP001419910"/>
    </source>
</evidence>
<dbReference type="Proteomes" id="UP001419910">
    <property type="component" value="Unassembled WGS sequence"/>
</dbReference>
<evidence type="ECO:0000313" key="1">
    <source>
        <dbReference type="EMBL" id="MEN2790720.1"/>
    </source>
</evidence>
<dbReference type="EMBL" id="JBDIME010000011">
    <property type="protein sequence ID" value="MEN2790720.1"/>
    <property type="molecule type" value="Genomic_DNA"/>
</dbReference>
<comment type="caution">
    <text evidence="1">The sequence shown here is derived from an EMBL/GenBank/DDBJ whole genome shotgun (WGS) entry which is preliminary data.</text>
</comment>
<dbReference type="RefSeq" id="WP_343890044.1">
    <property type="nucleotide sequence ID" value="NZ_BAAAEH010000028.1"/>
</dbReference>
<accession>A0ABU9Y4J2</accession>
<proteinExistence type="predicted"/>
<organism evidence="1 2">
    <name type="scientific">Sphingomonas oligophenolica</name>
    <dbReference type="NCBI Taxonomy" id="301154"/>
    <lineage>
        <taxon>Bacteria</taxon>
        <taxon>Pseudomonadati</taxon>
        <taxon>Pseudomonadota</taxon>
        <taxon>Alphaproteobacteria</taxon>
        <taxon>Sphingomonadales</taxon>
        <taxon>Sphingomonadaceae</taxon>
        <taxon>Sphingomonas</taxon>
    </lineage>
</organism>
<name>A0ABU9Y4J2_9SPHN</name>
<protein>
    <recommendedName>
        <fullName evidence="3">DUF1579 domain-containing protein</fullName>
    </recommendedName>
</protein>
<gene>
    <name evidence="1" type="ORF">ABC974_13860</name>
</gene>
<reference evidence="1 2" key="1">
    <citation type="submission" date="2024-05" db="EMBL/GenBank/DDBJ databases">
        <authorList>
            <person name="Liu Q."/>
            <person name="Xin Y.-H."/>
        </authorList>
    </citation>
    <scope>NUCLEOTIDE SEQUENCE [LARGE SCALE GENOMIC DNA]</scope>
    <source>
        <strain evidence="1 2">CGMCC 1.10181</strain>
    </source>
</reference>
<sequence>MNDTLDVSGVWYGRWNADNRIVRPNRFIAHLVEGGGQFAGTTSEPDLSQRAGIILAFVEGARAGAEIRFVKQYDGTGRLSHSVLYSGRINGAGTEIHGTWRFSSYSGSFRMERERFAAGELEIVEEVSEQVP</sequence>